<evidence type="ECO:0000313" key="1">
    <source>
        <dbReference type="EMBL" id="MDP9729825.1"/>
    </source>
</evidence>
<dbReference type="EMBL" id="JAURUO010000023">
    <property type="protein sequence ID" value="MDP9729825.1"/>
    <property type="molecule type" value="Genomic_DNA"/>
</dbReference>
<proteinExistence type="predicted"/>
<organism evidence="1 2">
    <name type="scientific">Alicyclobacillus tolerans</name>
    <dbReference type="NCBI Taxonomy" id="90970"/>
    <lineage>
        <taxon>Bacteria</taxon>
        <taxon>Bacillati</taxon>
        <taxon>Bacillota</taxon>
        <taxon>Bacilli</taxon>
        <taxon>Bacillales</taxon>
        <taxon>Alicyclobacillaceae</taxon>
        <taxon>Alicyclobacillus</taxon>
    </lineage>
</organism>
<reference evidence="1 2" key="1">
    <citation type="submission" date="2023-07" db="EMBL/GenBank/DDBJ databases">
        <title>Genomic Encyclopedia of Type Strains, Phase IV (KMG-IV): sequencing the most valuable type-strain genomes for metagenomic binning, comparative biology and taxonomic classification.</title>
        <authorList>
            <person name="Goeker M."/>
        </authorList>
    </citation>
    <scope>NUCLEOTIDE SEQUENCE [LARGE SCALE GENOMIC DNA]</scope>
    <source>
        <strain evidence="1 2">DSM 25924</strain>
    </source>
</reference>
<sequence length="57" mass="5822">MGMIDGNDAPFSTVGTVGGCVGRCGLMGSTFLSADTVVLVCMNGTLKCQHVRSGKKL</sequence>
<name>A0ABT9LZV9_9BACL</name>
<protein>
    <submittedName>
        <fullName evidence="1">Uncharacterized protein</fullName>
    </submittedName>
</protein>
<evidence type="ECO:0000313" key="2">
    <source>
        <dbReference type="Proteomes" id="UP001229209"/>
    </source>
</evidence>
<keyword evidence="2" id="KW-1185">Reference proteome</keyword>
<comment type="caution">
    <text evidence="1">The sequence shown here is derived from an EMBL/GenBank/DDBJ whole genome shotgun (WGS) entry which is preliminary data.</text>
</comment>
<gene>
    <name evidence="1" type="ORF">J2S04_002799</name>
</gene>
<dbReference type="Proteomes" id="UP001229209">
    <property type="component" value="Unassembled WGS sequence"/>
</dbReference>
<accession>A0ABT9LZV9</accession>